<proteinExistence type="predicted"/>
<organism evidence="2">
    <name type="scientific">Mustela putorius furo</name>
    <name type="common">European domestic ferret</name>
    <name type="synonym">Mustela furo</name>
    <dbReference type="NCBI Taxonomy" id="9669"/>
    <lineage>
        <taxon>Eukaryota</taxon>
        <taxon>Metazoa</taxon>
        <taxon>Chordata</taxon>
        <taxon>Craniata</taxon>
        <taxon>Vertebrata</taxon>
        <taxon>Euteleostomi</taxon>
        <taxon>Mammalia</taxon>
        <taxon>Eutheria</taxon>
        <taxon>Laurasiatheria</taxon>
        <taxon>Carnivora</taxon>
        <taxon>Caniformia</taxon>
        <taxon>Musteloidea</taxon>
        <taxon>Mustelidae</taxon>
        <taxon>Mustelinae</taxon>
        <taxon>Mustela</taxon>
    </lineage>
</organism>
<protein>
    <submittedName>
        <fullName evidence="2">Uncharacterized protein</fullName>
    </submittedName>
</protein>
<sequence>MGTPRGRGRTQCGFTSSPEAEGKALGQGLAKLRERKPPALCLSRCPLKHSSAFLQERQP</sequence>
<evidence type="ECO:0000313" key="2">
    <source>
        <dbReference type="Ensembl" id="ENSMPUP00000001763.1"/>
    </source>
</evidence>
<dbReference type="EMBL" id="AEYP01081806">
    <property type="status" value="NOT_ANNOTATED_CDS"/>
    <property type="molecule type" value="Genomic_DNA"/>
</dbReference>
<dbReference type="AlphaFoldDB" id="M3XRR3"/>
<dbReference type="Ensembl" id="ENSMPUT00000001799.1">
    <property type="protein sequence ID" value="ENSMPUP00000001763.1"/>
    <property type="gene ID" value="ENSMPUG00000001781.1"/>
</dbReference>
<dbReference type="EMBL" id="AEYP01081808">
    <property type="status" value="NOT_ANNOTATED_CDS"/>
    <property type="molecule type" value="Genomic_DNA"/>
</dbReference>
<name>M3XRR3_MUSPF</name>
<dbReference type="HOGENOM" id="CLU_2960141_0_0_1"/>
<accession>M3XRR3</accession>
<reference evidence="2" key="1">
    <citation type="submission" date="2024-06" db="UniProtKB">
        <authorList>
            <consortium name="Ensembl"/>
        </authorList>
    </citation>
    <scope>IDENTIFICATION</scope>
</reference>
<dbReference type="EMBL" id="AEYP01081807">
    <property type="status" value="NOT_ANNOTATED_CDS"/>
    <property type="molecule type" value="Genomic_DNA"/>
</dbReference>
<feature type="region of interest" description="Disordered" evidence="1">
    <location>
        <begin position="1"/>
        <end position="24"/>
    </location>
</feature>
<evidence type="ECO:0000256" key="1">
    <source>
        <dbReference type="SAM" id="MobiDB-lite"/>
    </source>
</evidence>
<dbReference type="InParanoid" id="M3XRR3"/>
<dbReference type="EMBL" id="AEYP01081805">
    <property type="status" value="NOT_ANNOTATED_CDS"/>
    <property type="molecule type" value="Genomic_DNA"/>
</dbReference>